<sequence length="228" mass="24796">MKFNYDAPMCDNCESCGGPLHCGETCSALLSTSTGGTAFLYSLLAQRKKMAKVHVLIFTVQRFPTCTTLGFASNQSYSLINPDKPEVGVTVRMIAVSTKKSCSLSIAVYCSLKNEELPSVITKDAPGKCDYTTSIHHSAGCPIVTSVKGGGMGWFGTLLIVLLCGLIVYFAVGIAYRMTVLGVSGLEAFPHLDFWKALPHNIQLGFEAVQSFVTTCYRRFTEPTYTRQ</sequence>
<evidence type="ECO:0000256" key="4">
    <source>
        <dbReference type="ARBA" id="ARBA00022989"/>
    </source>
</evidence>
<dbReference type="PANTHER" id="PTHR15071:SF0">
    <property type="entry name" value="MANNOSE 6-PHOSPHATE RECEPTOR-LIKE PROTEIN 1"/>
    <property type="match status" value="1"/>
</dbReference>
<dbReference type="Proteomes" id="UP000077202">
    <property type="component" value="Unassembled WGS sequence"/>
</dbReference>
<evidence type="ECO:0000256" key="6">
    <source>
        <dbReference type="SAM" id="Phobius"/>
    </source>
</evidence>
<feature type="transmembrane region" description="Helical" evidence="6">
    <location>
        <begin position="152"/>
        <end position="176"/>
    </location>
</feature>
<comment type="caution">
    <text evidence="7">The sequence shown here is derived from an EMBL/GenBank/DDBJ whole genome shotgun (WGS) entry which is preliminary data.</text>
</comment>
<evidence type="ECO:0000256" key="5">
    <source>
        <dbReference type="ARBA" id="ARBA00023136"/>
    </source>
</evidence>
<dbReference type="EMBL" id="LVLJ01001803">
    <property type="protein sequence ID" value="OAE27936.1"/>
    <property type="molecule type" value="Genomic_DNA"/>
</dbReference>
<keyword evidence="3" id="KW-0732">Signal</keyword>
<name>A0A176W726_MARPO</name>
<evidence type="ECO:0000256" key="3">
    <source>
        <dbReference type="ARBA" id="ARBA00022729"/>
    </source>
</evidence>
<evidence type="ECO:0000313" key="7">
    <source>
        <dbReference type="EMBL" id="OAE27936.1"/>
    </source>
</evidence>
<keyword evidence="2 6" id="KW-0812">Transmembrane</keyword>
<gene>
    <name evidence="7" type="ORF">AXG93_3309s1330</name>
</gene>
<organism evidence="7 8">
    <name type="scientific">Marchantia polymorpha subsp. ruderalis</name>
    <dbReference type="NCBI Taxonomy" id="1480154"/>
    <lineage>
        <taxon>Eukaryota</taxon>
        <taxon>Viridiplantae</taxon>
        <taxon>Streptophyta</taxon>
        <taxon>Embryophyta</taxon>
        <taxon>Marchantiophyta</taxon>
        <taxon>Marchantiopsida</taxon>
        <taxon>Marchantiidae</taxon>
        <taxon>Marchantiales</taxon>
        <taxon>Marchantiaceae</taxon>
        <taxon>Marchantia</taxon>
    </lineage>
</organism>
<dbReference type="Pfam" id="PF09451">
    <property type="entry name" value="ATG27"/>
    <property type="match status" value="1"/>
</dbReference>
<dbReference type="PANTHER" id="PTHR15071">
    <property type="entry name" value="MANNOSE-6-PHOSPHATE RECEPTOR FAMILY MEMBER"/>
    <property type="match status" value="1"/>
</dbReference>
<dbReference type="GO" id="GO:0000139">
    <property type="term" value="C:Golgi membrane"/>
    <property type="evidence" value="ECO:0007669"/>
    <property type="project" value="UniProtKB-SubCell"/>
</dbReference>
<comment type="subcellular location">
    <subcellularLocation>
        <location evidence="1">Membrane</location>
        <topology evidence="1">Single-pass membrane protein</topology>
    </subcellularLocation>
</comment>
<evidence type="ECO:0000256" key="1">
    <source>
        <dbReference type="ARBA" id="ARBA00004167"/>
    </source>
</evidence>
<keyword evidence="8" id="KW-1185">Reference proteome</keyword>
<evidence type="ECO:0008006" key="9">
    <source>
        <dbReference type="Google" id="ProtNLM"/>
    </source>
</evidence>
<accession>A0A176W726</accession>
<reference evidence="7" key="1">
    <citation type="submission" date="2016-03" db="EMBL/GenBank/DDBJ databases">
        <title>Mechanisms controlling the formation of the plant cell surface in tip-growing cells are functionally conserved among land plants.</title>
        <authorList>
            <person name="Honkanen S."/>
            <person name="Jones V.A."/>
            <person name="Morieri G."/>
            <person name="Champion C."/>
            <person name="Hetherington A.J."/>
            <person name="Kelly S."/>
            <person name="Saint-Marcoux D."/>
            <person name="Proust H."/>
            <person name="Prescott H."/>
            <person name="Dolan L."/>
        </authorList>
    </citation>
    <scope>NUCLEOTIDE SEQUENCE [LARGE SCALE GENOMIC DNA]</scope>
    <source>
        <tissue evidence="7">Whole gametophyte</tissue>
    </source>
</reference>
<evidence type="ECO:0000256" key="2">
    <source>
        <dbReference type="ARBA" id="ARBA00022692"/>
    </source>
</evidence>
<keyword evidence="4 6" id="KW-1133">Transmembrane helix</keyword>
<dbReference type="InterPro" id="IPR018939">
    <property type="entry name" value="Autophagy-rel_prot_27"/>
</dbReference>
<evidence type="ECO:0000313" key="8">
    <source>
        <dbReference type="Proteomes" id="UP000077202"/>
    </source>
</evidence>
<proteinExistence type="predicted"/>
<protein>
    <recommendedName>
        <fullName evidence="9">Autophagy-related protein 27</fullName>
    </recommendedName>
</protein>
<dbReference type="AlphaFoldDB" id="A0A176W726"/>
<keyword evidence="5 6" id="KW-0472">Membrane</keyword>